<dbReference type="PATRIC" id="fig|1291379.3.peg.1132"/>
<dbReference type="Proteomes" id="UP000015620">
    <property type="component" value="Chromosome"/>
</dbReference>
<dbReference type="HOGENOM" id="CLU_3159014_0_0_12"/>
<evidence type="ECO:0000313" key="2">
    <source>
        <dbReference type="Proteomes" id="UP000015620"/>
    </source>
</evidence>
<keyword evidence="2" id="KW-1185">Reference proteome</keyword>
<dbReference type="AlphaFoldDB" id="S5ZM27"/>
<dbReference type="EMBL" id="CP004120">
    <property type="protein sequence ID" value="AGT43632.1"/>
    <property type="molecule type" value="Genomic_DNA"/>
</dbReference>
<sequence>MQNLCTLVYSRLDEFKLLFNRSAGKKYENIRHEFVMADVAACKKLSAT</sequence>
<proteinExistence type="predicted"/>
<organism evidence="1 2">
    <name type="scientific">Treponema pedis str. T A4</name>
    <dbReference type="NCBI Taxonomy" id="1291379"/>
    <lineage>
        <taxon>Bacteria</taxon>
        <taxon>Pseudomonadati</taxon>
        <taxon>Spirochaetota</taxon>
        <taxon>Spirochaetia</taxon>
        <taxon>Spirochaetales</taxon>
        <taxon>Treponemataceae</taxon>
        <taxon>Treponema</taxon>
    </lineage>
</organism>
<evidence type="ECO:0000313" key="1">
    <source>
        <dbReference type="EMBL" id="AGT43632.1"/>
    </source>
</evidence>
<dbReference type="STRING" id="1291379.TPE_1136"/>
<protein>
    <submittedName>
        <fullName evidence="1">Uncharacterized protein</fullName>
    </submittedName>
</protein>
<reference evidence="1 2" key="1">
    <citation type="journal article" date="2013" name="PLoS ONE">
        <title>Genome-Wide Relatedness of Treponema pedis, from Gingiva and Necrotic Skin Lesions of Pigs, with the Human Oral Pathogen Treponema denticola.</title>
        <authorList>
            <person name="Svartstrom O."/>
            <person name="Mushtaq M."/>
            <person name="Pringle M."/>
            <person name="Segerman B."/>
        </authorList>
    </citation>
    <scope>NUCLEOTIDE SEQUENCE [LARGE SCALE GENOMIC DNA]</scope>
    <source>
        <strain evidence="1">T A4</strain>
    </source>
</reference>
<gene>
    <name evidence="1" type="ORF">TPE_1136</name>
</gene>
<name>S5ZM27_9SPIR</name>
<dbReference type="KEGG" id="tped:TPE_1136"/>
<accession>S5ZM27</accession>